<protein>
    <submittedName>
        <fullName evidence="1">Uncharacterized protein</fullName>
    </submittedName>
</protein>
<accession>A0ACD3B864</accession>
<evidence type="ECO:0000313" key="1">
    <source>
        <dbReference type="EMBL" id="TFK74126.1"/>
    </source>
</evidence>
<gene>
    <name evidence="1" type="ORF">BDN72DRAFT_101415</name>
</gene>
<sequence>MNGPSPGERKPARASTTLRSFPYIQFVGWMARTVPKGTIRRFKMLDGMRWVWMGHLTFTATLCQSACGVLEQCC</sequence>
<dbReference type="EMBL" id="ML208270">
    <property type="protein sequence ID" value="TFK74126.1"/>
    <property type="molecule type" value="Genomic_DNA"/>
</dbReference>
<keyword evidence="2" id="KW-1185">Reference proteome</keyword>
<proteinExistence type="predicted"/>
<name>A0ACD3B864_9AGAR</name>
<reference evidence="1 2" key="1">
    <citation type="journal article" date="2019" name="Nat. Ecol. Evol.">
        <title>Megaphylogeny resolves global patterns of mushroom evolution.</title>
        <authorList>
            <person name="Varga T."/>
            <person name="Krizsan K."/>
            <person name="Foldi C."/>
            <person name="Dima B."/>
            <person name="Sanchez-Garcia M."/>
            <person name="Sanchez-Ramirez S."/>
            <person name="Szollosi G.J."/>
            <person name="Szarkandi J.G."/>
            <person name="Papp V."/>
            <person name="Albert L."/>
            <person name="Andreopoulos W."/>
            <person name="Angelini C."/>
            <person name="Antonin V."/>
            <person name="Barry K.W."/>
            <person name="Bougher N.L."/>
            <person name="Buchanan P."/>
            <person name="Buyck B."/>
            <person name="Bense V."/>
            <person name="Catcheside P."/>
            <person name="Chovatia M."/>
            <person name="Cooper J."/>
            <person name="Damon W."/>
            <person name="Desjardin D."/>
            <person name="Finy P."/>
            <person name="Geml J."/>
            <person name="Haridas S."/>
            <person name="Hughes K."/>
            <person name="Justo A."/>
            <person name="Karasinski D."/>
            <person name="Kautmanova I."/>
            <person name="Kiss B."/>
            <person name="Kocsube S."/>
            <person name="Kotiranta H."/>
            <person name="LaButti K.M."/>
            <person name="Lechner B.E."/>
            <person name="Liimatainen K."/>
            <person name="Lipzen A."/>
            <person name="Lukacs Z."/>
            <person name="Mihaltcheva S."/>
            <person name="Morgado L.N."/>
            <person name="Niskanen T."/>
            <person name="Noordeloos M.E."/>
            <person name="Ohm R.A."/>
            <person name="Ortiz-Santana B."/>
            <person name="Ovrebo C."/>
            <person name="Racz N."/>
            <person name="Riley R."/>
            <person name="Savchenko A."/>
            <person name="Shiryaev A."/>
            <person name="Soop K."/>
            <person name="Spirin V."/>
            <person name="Szebenyi C."/>
            <person name="Tomsovsky M."/>
            <person name="Tulloss R.E."/>
            <person name="Uehling J."/>
            <person name="Grigoriev I.V."/>
            <person name="Vagvolgyi C."/>
            <person name="Papp T."/>
            <person name="Martin F.M."/>
            <person name="Miettinen O."/>
            <person name="Hibbett D.S."/>
            <person name="Nagy L.G."/>
        </authorList>
    </citation>
    <scope>NUCLEOTIDE SEQUENCE [LARGE SCALE GENOMIC DNA]</scope>
    <source>
        <strain evidence="1 2">NL-1719</strain>
    </source>
</reference>
<evidence type="ECO:0000313" key="2">
    <source>
        <dbReference type="Proteomes" id="UP000308600"/>
    </source>
</evidence>
<organism evidence="1 2">
    <name type="scientific">Pluteus cervinus</name>
    <dbReference type="NCBI Taxonomy" id="181527"/>
    <lineage>
        <taxon>Eukaryota</taxon>
        <taxon>Fungi</taxon>
        <taxon>Dikarya</taxon>
        <taxon>Basidiomycota</taxon>
        <taxon>Agaricomycotina</taxon>
        <taxon>Agaricomycetes</taxon>
        <taxon>Agaricomycetidae</taxon>
        <taxon>Agaricales</taxon>
        <taxon>Pluteineae</taxon>
        <taxon>Pluteaceae</taxon>
        <taxon>Pluteus</taxon>
    </lineage>
</organism>
<dbReference type="Proteomes" id="UP000308600">
    <property type="component" value="Unassembled WGS sequence"/>
</dbReference>